<accession>A0A365XY32</accession>
<gene>
    <name evidence="1" type="ORF">DF182_01300</name>
</gene>
<keyword evidence="2" id="KW-1185">Reference proteome</keyword>
<dbReference type="InterPro" id="IPR043746">
    <property type="entry name" value="DUF5691"/>
</dbReference>
<dbReference type="Pfam" id="PF18944">
    <property type="entry name" value="DUF5691"/>
    <property type="match status" value="1"/>
</dbReference>
<protein>
    <submittedName>
        <fullName evidence="1">Uncharacterized protein</fullName>
    </submittedName>
</protein>
<comment type="caution">
    <text evidence="1">The sequence shown here is derived from an EMBL/GenBank/DDBJ whole genome shotgun (WGS) entry which is preliminary data.</text>
</comment>
<evidence type="ECO:0000313" key="1">
    <source>
        <dbReference type="EMBL" id="RBL91289.1"/>
    </source>
</evidence>
<dbReference type="AlphaFoldDB" id="A0A365XY32"/>
<dbReference type="EMBL" id="QFFJ01000001">
    <property type="protein sequence ID" value="RBL91289.1"/>
    <property type="molecule type" value="Genomic_DNA"/>
</dbReference>
<name>A0A365XY32_9BACT</name>
<proteinExistence type="predicted"/>
<dbReference type="RefSeq" id="WP_113613886.1">
    <property type="nucleotide sequence ID" value="NZ_QFFJ01000001.1"/>
</dbReference>
<organism evidence="1 2">
    <name type="scientific">Chitinophaga flava</name>
    <dbReference type="NCBI Taxonomy" id="2259036"/>
    <lineage>
        <taxon>Bacteria</taxon>
        <taxon>Pseudomonadati</taxon>
        <taxon>Bacteroidota</taxon>
        <taxon>Chitinophagia</taxon>
        <taxon>Chitinophagales</taxon>
        <taxon>Chitinophagaceae</taxon>
        <taxon>Chitinophaga</taxon>
    </lineage>
</organism>
<evidence type="ECO:0000313" key="2">
    <source>
        <dbReference type="Proteomes" id="UP000253410"/>
    </source>
</evidence>
<dbReference type="OrthoDB" id="262508at2"/>
<sequence>MQSWNDIINTALLGTAKKAADTDSLPAALQAAASEVLAASGMDREDQFLQIASLVFNYRQSGSQPTAGSPDTLPVCEPETKKYCSPTALQALQHTLDSDNTPLLTLWLECCAGGHQVLPPEYLPRILENASRHKTLRNLAATCCGRRGEWLAQYNREWNFSVVADTKEERWQHGTTAQRLEALIRMREENPAEARTLLQEAWSKESAAVKGELLGALATKISLEDAVWLESLLTEKSKQVKEAAWRLLKKIPGSNLHEQYQQVLETAIRADDNGKVTVAADIQPPEEIFKSGIEKLSNHARVSDAEHILSQLVALVHPRIWEQHFNCSFEEVVSLFHHQTALKPFLPSLVEAISWFDDSSRALAFVQHTNTFHMALLPLLPADQQDTYILQHFDAHSNLVMNYVGQMKQVWSEELALKVLQYCAGNPYTYSQRTVGDFVTLVPVSVKSALESITSSNENYQTYWKSISLHLVGLLQIKTFILQSFSKNI</sequence>
<dbReference type="Proteomes" id="UP000253410">
    <property type="component" value="Unassembled WGS sequence"/>
</dbReference>
<reference evidence="1 2" key="1">
    <citation type="submission" date="2018-05" db="EMBL/GenBank/DDBJ databases">
        <title>Chitinophaga sp. K3CV102501T nov., isolated from isolated from a monsoon evergreen broad-leaved forest soil.</title>
        <authorList>
            <person name="Lv Y."/>
        </authorList>
    </citation>
    <scope>NUCLEOTIDE SEQUENCE [LARGE SCALE GENOMIC DNA]</scope>
    <source>
        <strain evidence="1 2">GDMCC 1.1325</strain>
    </source>
</reference>